<comment type="caution">
    <text evidence="7">The sequence shown here is derived from an EMBL/GenBank/DDBJ whole genome shotgun (WGS) entry which is preliminary data.</text>
</comment>
<dbReference type="FunFam" id="1.20.1250.20:FF:000423">
    <property type="entry name" value="Putative inorganic phosphate cotransporter-like Protein"/>
    <property type="match status" value="1"/>
</dbReference>
<dbReference type="InterPro" id="IPR050382">
    <property type="entry name" value="MFS_Na/Anion_cotransporter"/>
</dbReference>
<dbReference type="GO" id="GO:0016020">
    <property type="term" value="C:membrane"/>
    <property type="evidence" value="ECO:0007669"/>
    <property type="project" value="UniProtKB-SubCell"/>
</dbReference>
<dbReference type="Proteomes" id="UP000283509">
    <property type="component" value="Unassembled WGS sequence"/>
</dbReference>
<gene>
    <name evidence="7" type="ORF">C7M84_023252</name>
</gene>
<keyword evidence="8" id="KW-1185">Reference proteome</keyword>
<dbReference type="Gene3D" id="1.20.1250.20">
    <property type="entry name" value="MFS general substrate transporter like domains"/>
    <property type="match status" value="1"/>
</dbReference>
<proteinExistence type="predicted"/>
<dbReference type="PANTHER" id="PTHR11662">
    <property type="entry name" value="SOLUTE CARRIER FAMILY 17"/>
    <property type="match status" value="1"/>
</dbReference>
<feature type="transmembrane region" description="Helical" evidence="5">
    <location>
        <begin position="282"/>
        <end position="303"/>
    </location>
</feature>
<evidence type="ECO:0000256" key="4">
    <source>
        <dbReference type="ARBA" id="ARBA00023136"/>
    </source>
</evidence>
<evidence type="ECO:0000313" key="7">
    <source>
        <dbReference type="EMBL" id="ROT83560.1"/>
    </source>
</evidence>
<feature type="transmembrane region" description="Helical" evidence="5">
    <location>
        <begin position="323"/>
        <end position="342"/>
    </location>
</feature>
<protein>
    <submittedName>
        <fullName evidence="7">Putative inorganic phosphate cotransporter</fullName>
    </submittedName>
</protein>
<reference evidence="7 8" key="1">
    <citation type="submission" date="2018-04" db="EMBL/GenBank/DDBJ databases">
        <authorList>
            <person name="Zhang X."/>
            <person name="Yuan J."/>
            <person name="Li F."/>
            <person name="Xiang J."/>
        </authorList>
    </citation>
    <scope>NUCLEOTIDE SEQUENCE [LARGE SCALE GENOMIC DNA]</scope>
    <source>
        <tissue evidence="7">Muscle</tissue>
    </source>
</reference>
<feature type="transmembrane region" description="Helical" evidence="5">
    <location>
        <begin position="164"/>
        <end position="182"/>
    </location>
</feature>
<dbReference type="InterPro" id="IPR020846">
    <property type="entry name" value="MFS_dom"/>
</dbReference>
<feature type="transmembrane region" description="Helical" evidence="5">
    <location>
        <begin position="34"/>
        <end position="52"/>
    </location>
</feature>
<feature type="domain" description="Major facilitator superfamily (MFS) profile" evidence="6">
    <location>
        <begin position="38"/>
        <end position="397"/>
    </location>
</feature>
<organism evidence="7 8">
    <name type="scientific">Penaeus vannamei</name>
    <name type="common">Whiteleg shrimp</name>
    <name type="synonym">Litopenaeus vannamei</name>
    <dbReference type="NCBI Taxonomy" id="6689"/>
    <lineage>
        <taxon>Eukaryota</taxon>
        <taxon>Metazoa</taxon>
        <taxon>Ecdysozoa</taxon>
        <taxon>Arthropoda</taxon>
        <taxon>Crustacea</taxon>
        <taxon>Multicrustacea</taxon>
        <taxon>Malacostraca</taxon>
        <taxon>Eumalacostraca</taxon>
        <taxon>Eucarida</taxon>
        <taxon>Decapoda</taxon>
        <taxon>Dendrobranchiata</taxon>
        <taxon>Penaeoidea</taxon>
        <taxon>Penaeidae</taxon>
        <taxon>Penaeus</taxon>
    </lineage>
</organism>
<feature type="transmembrane region" description="Helical" evidence="5">
    <location>
        <begin position="137"/>
        <end position="158"/>
    </location>
</feature>
<dbReference type="InterPro" id="IPR011701">
    <property type="entry name" value="MFS"/>
</dbReference>
<dbReference type="AlphaFoldDB" id="A0A3R7MIJ9"/>
<feature type="transmembrane region" description="Helical" evidence="5">
    <location>
        <begin position="194"/>
        <end position="215"/>
    </location>
</feature>
<evidence type="ECO:0000259" key="6">
    <source>
        <dbReference type="PROSITE" id="PS50850"/>
    </source>
</evidence>
<dbReference type="OrthoDB" id="2985014at2759"/>
<dbReference type="EMBL" id="QCYY01000669">
    <property type="protein sequence ID" value="ROT83560.1"/>
    <property type="molecule type" value="Genomic_DNA"/>
</dbReference>
<reference evidence="7 8" key="2">
    <citation type="submission" date="2019-01" db="EMBL/GenBank/DDBJ databases">
        <title>The decoding of complex shrimp genome reveals the adaptation for benthos swimmer, frequently molting mechanism and breeding impact on genome.</title>
        <authorList>
            <person name="Sun Y."/>
            <person name="Gao Y."/>
            <person name="Yu Y."/>
        </authorList>
    </citation>
    <scope>NUCLEOTIDE SEQUENCE [LARGE SCALE GENOMIC DNA]</scope>
    <source>
        <tissue evidence="7">Muscle</tissue>
    </source>
</reference>
<evidence type="ECO:0000256" key="3">
    <source>
        <dbReference type="ARBA" id="ARBA00022989"/>
    </source>
</evidence>
<evidence type="ECO:0000256" key="2">
    <source>
        <dbReference type="ARBA" id="ARBA00022692"/>
    </source>
</evidence>
<feature type="transmembrane region" description="Helical" evidence="5">
    <location>
        <begin position="227"/>
        <end position="247"/>
    </location>
</feature>
<keyword evidence="3 5" id="KW-1133">Transmembrane helix</keyword>
<dbReference type="PANTHER" id="PTHR11662:SF399">
    <property type="entry name" value="FI19708P1-RELATED"/>
    <property type="match status" value="1"/>
</dbReference>
<keyword evidence="2 5" id="KW-0812">Transmembrane</keyword>
<sequence length="397" mass="42492">MSACSPATTVVIAGAALAGRNPGRNSAECGSLQTRHVLVFLGMVGVAVDYFVRYSISVAIVAMVANPHTPTNATHDQEICPAAVNASGGGGVDPHAEGEYDWSEEMTGVILGMFFWGYFITKAAGGRIAELVGARRTMAASLGASGLLSLLCPTAAGIHPLALAGLRLAMGLVQGPAFPALYSLLSRWSAPEELATMVAVAFSGMLLGNMVALGGSGLVVEWFGWRWVFWVGGLLALAWTPLWLALVRESPEEHPWITPEEKRLLAANLDVKPRRRVPWSRVLRCWTFLAAVVAEFSGSWVAALLTTEAPTFLTNQIGLSLQSSGYVCLVGTAVSYVFAIFYGKLSDFLIRRDCLTKVNVRRLLYTVGESEFRGCGLGRCGGALIARRADVVHWEVC</sequence>
<dbReference type="GO" id="GO:0006820">
    <property type="term" value="P:monoatomic anion transport"/>
    <property type="evidence" value="ECO:0007669"/>
    <property type="project" value="TreeGrafter"/>
</dbReference>
<dbReference type="Pfam" id="PF07690">
    <property type="entry name" value="MFS_1"/>
    <property type="match status" value="1"/>
</dbReference>
<evidence type="ECO:0000256" key="5">
    <source>
        <dbReference type="SAM" id="Phobius"/>
    </source>
</evidence>
<evidence type="ECO:0000313" key="8">
    <source>
        <dbReference type="Proteomes" id="UP000283509"/>
    </source>
</evidence>
<dbReference type="InterPro" id="IPR036259">
    <property type="entry name" value="MFS_trans_sf"/>
</dbReference>
<comment type="subcellular location">
    <subcellularLocation>
        <location evidence="1">Membrane</location>
        <topology evidence="1">Multi-pass membrane protein</topology>
    </subcellularLocation>
</comment>
<dbReference type="SUPFAM" id="SSF103473">
    <property type="entry name" value="MFS general substrate transporter"/>
    <property type="match status" value="1"/>
</dbReference>
<dbReference type="STRING" id="6689.A0A3R7MIJ9"/>
<dbReference type="PROSITE" id="PS50850">
    <property type="entry name" value="MFS"/>
    <property type="match status" value="1"/>
</dbReference>
<dbReference type="GO" id="GO:0022857">
    <property type="term" value="F:transmembrane transporter activity"/>
    <property type="evidence" value="ECO:0007669"/>
    <property type="project" value="InterPro"/>
</dbReference>
<evidence type="ECO:0000256" key="1">
    <source>
        <dbReference type="ARBA" id="ARBA00004141"/>
    </source>
</evidence>
<name>A0A3R7MIJ9_PENVA</name>
<accession>A0A3R7MIJ9</accession>
<keyword evidence="4 5" id="KW-0472">Membrane</keyword>